<dbReference type="PANTHER" id="PTHR47212">
    <property type="entry name" value="ADHESIN-LIKE PROTEIN, PUTATIVE (DUF3741)-RELATED"/>
    <property type="match status" value="1"/>
</dbReference>
<dbReference type="InterPro" id="IPR022212">
    <property type="entry name" value="DUF3741"/>
</dbReference>
<feature type="region of interest" description="Disordered" evidence="1">
    <location>
        <begin position="547"/>
        <end position="611"/>
    </location>
</feature>
<feature type="region of interest" description="Disordered" evidence="1">
    <location>
        <begin position="360"/>
        <end position="380"/>
    </location>
</feature>
<dbReference type="Proteomes" id="UP001408789">
    <property type="component" value="Unassembled WGS sequence"/>
</dbReference>
<evidence type="ECO:0000259" key="2">
    <source>
        <dbReference type="Pfam" id="PF12552"/>
    </source>
</evidence>
<feature type="compositionally biased region" description="Basic and acidic residues" evidence="1">
    <location>
        <begin position="576"/>
        <end position="591"/>
    </location>
</feature>
<dbReference type="PANTHER" id="PTHR47212:SF4">
    <property type="entry name" value="ADHESIN-LIKE PROTEIN, PUTATIVE (DUF3741)-RELATED"/>
    <property type="match status" value="1"/>
</dbReference>
<dbReference type="Pfam" id="PF14309">
    <property type="entry name" value="DUF4378"/>
    <property type="match status" value="1"/>
</dbReference>
<reference evidence="4 5" key="1">
    <citation type="submission" date="2024-04" db="EMBL/GenBank/DDBJ databases">
        <title>The reference genome of an endangered Asteraceae, Deinandra increscens subsp. villosa, native to the Central Coast of California.</title>
        <authorList>
            <person name="Guilliams M."/>
            <person name="Hasenstab-Lehman K."/>
            <person name="Meyer R."/>
            <person name="Mcevoy S."/>
        </authorList>
    </citation>
    <scope>NUCLEOTIDE SEQUENCE [LARGE SCALE GENOMIC DNA]</scope>
    <source>
        <tissue evidence="4">Leaf</tissue>
    </source>
</reference>
<dbReference type="EMBL" id="JBCNJP010000014">
    <property type="protein sequence ID" value="KAK9068310.1"/>
    <property type="molecule type" value="Genomic_DNA"/>
</dbReference>
<feature type="compositionally biased region" description="Basic and acidic residues" evidence="1">
    <location>
        <begin position="233"/>
        <end position="252"/>
    </location>
</feature>
<name>A0AAP0H3A1_9ASTR</name>
<gene>
    <name evidence="4" type="ORF">SSX86_012421</name>
</gene>
<dbReference type="AlphaFoldDB" id="A0AAP0H3A1"/>
<feature type="compositionally biased region" description="Basic and acidic residues" evidence="1">
    <location>
        <begin position="360"/>
        <end position="374"/>
    </location>
</feature>
<feature type="domain" description="DUF4378" evidence="3">
    <location>
        <begin position="646"/>
        <end position="793"/>
    </location>
</feature>
<evidence type="ECO:0000256" key="1">
    <source>
        <dbReference type="SAM" id="MobiDB-lite"/>
    </source>
</evidence>
<evidence type="ECO:0000313" key="5">
    <source>
        <dbReference type="Proteomes" id="UP001408789"/>
    </source>
</evidence>
<feature type="region of interest" description="Disordered" evidence="1">
    <location>
        <begin position="320"/>
        <end position="346"/>
    </location>
</feature>
<comment type="caution">
    <text evidence="4">The sequence shown here is derived from an EMBL/GenBank/DDBJ whole genome shotgun (WGS) entry which is preliminary data.</text>
</comment>
<sequence>MAKRSKRHQRQQNKDHAGCMWGLISIFDFRHGQTTRRLLSDKRIVTKDIVVSEYPTTEASSFMSSEEKHVSIEDVTESENQTIDAVKTSVKELMEEEMVSEQESIEQMNGDEVGKFSEKTFGDHDISMSCQDSSQKNSEKPFGDLEALMKEILLIYQRKNCHDADEGQNHTFTIVEEKLSAAVEVFINEKSSDKNQEKTEQSKDLIDMFQMLGSNKELFLKLLQDKASVNANEDHKLKSTAKSDRSESESKLDVPLTRKHRNFFFRRSKSQESMPINRIVILKPNSLENQFKVETDVHSDRLSSHFSFIEIKKRLRNAIRKDQQKPGGNEKTVGEGSNGWSSPNRDHFYTERFTKRIERDSKLKESDIKPRENDENLGSSRHISNLYTEAKKHLSEMLSGGDEDADLMMENVPKTLGKILSFEEYNSLSPSASPKKENDHENLELVNQGEPCTVSIDLEEKPKALDEVNLDTCLGGAPSSMVVDMNPEANSFYMFDPLEIKPNLNRIIHKSPRERENQKTKKKWQILDDSCEPCSPSERMDEIVDVSDEERSPQCLKLDSPEENEFSSPIAYSHSHKIEEPESTSGDKTERPSPVSVLEPLFSDNEISPASTDSRPIEYAIRPLRIQFEDQEIYARNCVENEESAFEYVEAVLLASDLNWDEFEKRWLSSMPILDSSLFDEVEIFSSRPSHDQRLLFDSTNGVLKEICDCYLGFFLQLSFIKRKIQPVPEGEDLINEVWERIELHLKDNYPLSLDQLVNKDLGISRTWMDLSSDSREIVFEIDKSIFEDMMDDTLLSLVDDCFDSET</sequence>
<feature type="region of interest" description="Disordered" evidence="1">
    <location>
        <begin position="233"/>
        <end position="253"/>
    </location>
</feature>
<evidence type="ECO:0008006" key="6">
    <source>
        <dbReference type="Google" id="ProtNLM"/>
    </source>
</evidence>
<proteinExistence type="predicted"/>
<evidence type="ECO:0000313" key="4">
    <source>
        <dbReference type="EMBL" id="KAK9068310.1"/>
    </source>
</evidence>
<dbReference type="InterPro" id="IPR025486">
    <property type="entry name" value="DUF4378"/>
</dbReference>
<keyword evidence="5" id="KW-1185">Reference proteome</keyword>
<feature type="domain" description="DUF3741" evidence="2">
    <location>
        <begin position="195"/>
        <end position="225"/>
    </location>
</feature>
<accession>A0AAP0H3A1</accession>
<organism evidence="4 5">
    <name type="scientific">Deinandra increscens subsp. villosa</name>
    <dbReference type="NCBI Taxonomy" id="3103831"/>
    <lineage>
        <taxon>Eukaryota</taxon>
        <taxon>Viridiplantae</taxon>
        <taxon>Streptophyta</taxon>
        <taxon>Embryophyta</taxon>
        <taxon>Tracheophyta</taxon>
        <taxon>Spermatophyta</taxon>
        <taxon>Magnoliopsida</taxon>
        <taxon>eudicotyledons</taxon>
        <taxon>Gunneridae</taxon>
        <taxon>Pentapetalae</taxon>
        <taxon>asterids</taxon>
        <taxon>campanulids</taxon>
        <taxon>Asterales</taxon>
        <taxon>Asteraceae</taxon>
        <taxon>Asteroideae</taxon>
        <taxon>Heliantheae alliance</taxon>
        <taxon>Madieae</taxon>
        <taxon>Madiinae</taxon>
        <taxon>Deinandra</taxon>
    </lineage>
</organism>
<dbReference type="Pfam" id="PF12552">
    <property type="entry name" value="DUF3741"/>
    <property type="match status" value="1"/>
</dbReference>
<protein>
    <recommendedName>
        <fullName evidence="6">DUF4378 domain-containing protein</fullName>
    </recommendedName>
</protein>
<evidence type="ECO:0000259" key="3">
    <source>
        <dbReference type="Pfam" id="PF14309"/>
    </source>
</evidence>